<keyword evidence="1" id="KW-0547">Nucleotide-binding</keyword>
<sequence length="1077" mass="121756">MQHREPKGLSKRRSSESDSRKSSEVWIPVKETHKMKRDVDELGNKMINQYVFLKELGRGVHGKVKLCKDINDEKYWAVKMLDKNPRRRFQSKLSQAAKQSEGAKNTQLEKIKREIAILKNCSHPHIVRLKEVIDDPGYDKIYLVLEYLPGGEVQWQDDHDPPGPAQSEESARRIFRDLVAGVQYLHYQGIVHRDIKPANLLWTADHRVKISDFGVSVFVGKIKKGKNDIPIANEFELGKTAGSPAFFAPELCNIDIVDGMKSPSNSSLDSSINESSEAKDKLPKQLRMMLPLNKSTPPLGAPIDIWAMGVTLYCLLFGRVPFAAQSEIELFHVINKQPLVYPRNITVSAKVQDLLSRTLEKDPEKRITMEQLRFHEWTTLDMTQEERMTWLDETDPSHEYATRVQVSDDDVSKALTIQVFKTNEKDKIKFGIRKISHSFQNLASNFSKSLSPPMQSDGKKSTSMPVVMGYLPYSLEKKANKLATTGPPSPLDNIVGGADWVRWEPDREWSDSLNEQGSLGLFPTKLLHDRAVPDEKALLIGQVTRYYNYGDSFKLVLPEEIWTVDNEQRALGLQEQFELLGLDTTLQSFRLNREGEIIKGKNVHGILRAPRGEGTEAIVLSAPQYTYNGEINRNGIQLLFSFALFCKKFSFWSKDILFLITDQEYIGTLSWLEAYHGFTSSNNLEFDGLTNHAGAIVSVLNLEFEGTGGYSSVALHPIGVNGRLSNADLITTAAYSFDYAGIPVVLHEKGTHPDHQLGDYGYYNSALKNLWSFIKVQAFGFPTRNHVLFPRYNIEAITLSGIKGRENNVDVTKIGLGIETACRSLNNLLEKFHHAYWFYFMPSAFQFIPISKYVAPLAILIATLVAQSAQIWIASGEQQVTAPKDYVRKPWKYIQREYGSSSFSNKIRPIYMPVLTLALFMFAAIFVGQQTMTWFMIPLLQRLICADAGASRSTTAPVWLILKSFILGLMGLFLFSIATMNPSLSLLMSIPIVPVFLLIRPTANILYYVQMMVLVALSPPVLLFLYAFVQQDHLVAAQLLTNSYFYWDLFGGLLLPWIALAYWPLNLGAQVMISMEL</sequence>
<dbReference type="EMBL" id="JADGKB010000024">
    <property type="protein sequence ID" value="KAJ3258769.1"/>
    <property type="molecule type" value="Genomic_DNA"/>
</dbReference>
<evidence type="ECO:0000256" key="3">
    <source>
        <dbReference type="SAM" id="Phobius"/>
    </source>
</evidence>
<dbReference type="InterPro" id="IPR011009">
    <property type="entry name" value="Kinase-like_dom_sf"/>
</dbReference>
<keyword evidence="3" id="KW-0812">Transmembrane</keyword>
<feature type="transmembrane region" description="Helical" evidence="3">
    <location>
        <begin position="1044"/>
        <end position="1065"/>
    </location>
</feature>
<feature type="binding site" evidence="1">
    <location>
        <position position="79"/>
    </location>
    <ligand>
        <name>ATP</name>
        <dbReference type="ChEBI" id="CHEBI:30616"/>
    </ligand>
</feature>
<feature type="transmembrane region" description="Helical" evidence="3">
    <location>
        <begin position="983"/>
        <end position="999"/>
    </location>
</feature>
<dbReference type="SUPFAM" id="SSF56112">
    <property type="entry name" value="Protein kinase-like (PK-like)"/>
    <property type="match status" value="1"/>
</dbReference>
<evidence type="ECO:0000313" key="5">
    <source>
        <dbReference type="EMBL" id="KAJ3258769.1"/>
    </source>
</evidence>
<dbReference type="InterPro" id="IPR017441">
    <property type="entry name" value="Protein_kinase_ATP_BS"/>
</dbReference>
<dbReference type="PANTHER" id="PTHR13304:SF0">
    <property type="entry name" value="GLYCOSYLPHOSPHATIDYLINOSITOL ANCHOR ATTACHMENT 1 PROTEIN"/>
    <property type="match status" value="1"/>
</dbReference>
<protein>
    <recommendedName>
        <fullName evidence="4">Protein kinase domain-containing protein</fullName>
    </recommendedName>
</protein>
<evidence type="ECO:0000256" key="1">
    <source>
        <dbReference type="PROSITE-ProRule" id="PRU10141"/>
    </source>
</evidence>
<dbReference type="Pfam" id="PF00069">
    <property type="entry name" value="Pkinase"/>
    <property type="match status" value="2"/>
</dbReference>
<feature type="region of interest" description="Disordered" evidence="2">
    <location>
        <begin position="1"/>
        <end position="24"/>
    </location>
</feature>
<feature type="transmembrane region" description="Helical" evidence="3">
    <location>
        <begin position="910"/>
        <end position="937"/>
    </location>
</feature>
<dbReference type="GO" id="GO:0042765">
    <property type="term" value="C:GPI-anchor transamidase complex"/>
    <property type="evidence" value="ECO:0007669"/>
    <property type="project" value="InterPro"/>
</dbReference>
<dbReference type="InterPro" id="IPR000719">
    <property type="entry name" value="Prot_kinase_dom"/>
</dbReference>
<feature type="transmembrane region" description="Helical" evidence="3">
    <location>
        <begin position="1006"/>
        <end position="1029"/>
    </location>
</feature>
<dbReference type="PANTHER" id="PTHR13304">
    <property type="entry name" value="GLYCOSYLPHOSPHATIDYLINOSITOL ANCHOR ATTACHMENT 1 PROTEIN"/>
    <property type="match status" value="1"/>
</dbReference>
<evidence type="ECO:0000259" key="4">
    <source>
        <dbReference type="PROSITE" id="PS50011"/>
    </source>
</evidence>
<dbReference type="PROSITE" id="PS00107">
    <property type="entry name" value="PROTEIN_KINASE_ATP"/>
    <property type="match status" value="1"/>
</dbReference>
<dbReference type="SMART" id="SM00220">
    <property type="entry name" value="S_TKc"/>
    <property type="match status" value="1"/>
</dbReference>
<keyword evidence="3" id="KW-0472">Membrane</keyword>
<dbReference type="Gene3D" id="1.10.510.10">
    <property type="entry name" value="Transferase(Phosphotransferase) domain 1"/>
    <property type="match status" value="2"/>
</dbReference>
<proteinExistence type="predicted"/>
<gene>
    <name evidence="5" type="ORF">HK103_003363</name>
</gene>
<dbReference type="AlphaFoldDB" id="A0AAD5Y937"/>
<accession>A0AAD5Y937</accession>
<organism evidence="5 6">
    <name type="scientific">Boothiomyces macroporosus</name>
    <dbReference type="NCBI Taxonomy" id="261099"/>
    <lineage>
        <taxon>Eukaryota</taxon>
        <taxon>Fungi</taxon>
        <taxon>Fungi incertae sedis</taxon>
        <taxon>Chytridiomycota</taxon>
        <taxon>Chytridiomycota incertae sedis</taxon>
        <taxon>Chytridiomycetes</taxon>
        <taxon>Rhizophydiales</taxon>
        <taxon>Terramycetaceae</taxon>
        <taxon>Boothiomyces</taxon>
    </lineage>
</organism>
<comment type="caution">
    <text evidence="5">The sequence shown here is derived from an EMBL/GenBank/DDBJ whole genome shotgun (WGS) entry which is preliminary data.</text>
</comment>
<name>A0AAD5Y937_9FUNG</name>
<feature type="compositionally biased region" description="Basic and acidic residues" evidence="2">
    <location>
        <begin position="1"/>
        <end position="23"/>
    </location>
</feature>
<evidence type="ECO:0000256" key="2">
    <source>
        <dbReference type="SAM" id="MobiDB-lite"/>
    </source>
</evidence>
<dbReference type="CDD" id="cd14008">
    <property type="entry name" value="STKc_LKB1_CaMKK"/>
    <property type="match status" value="1"/>
</dbReference>
<feature type="domain" description="Protein kinase" evidence="4">
    <location>
        <begin position="50"/>
        <end position="378"/>
    </location>
</feature>
<dbReference type="Pfam" id="PF04114">
    <property type="entry name" value="Gaa1"/>
    <property type="match status" value="1"/>
</dbReference>
<dbReference type="InterPro" id="IPR007246">
    <property type="entry name" value="Gaa1"/>
</dbReference>
<dbReference type="Proteomes" id="UP001210925">
    <property type="component" value="Unassembled WGS sequence"/>
</dbReference>
<feature type="transmembrane region" description="Helical" evidence="3">
    <location>
        <begin position="958"/>
        <end position="977"/>
    </location>
</feature>
<reference evidence="5" key="1">
    <citation type="submission" date="2020-05" db="EMBL/GenBank/DDBJ databases">
        <title>Phylogenomic resolution of chytrid fungi.</title>
        <authorList>
            <person name="Stajich J.E."/>
            <person name="Amses K."/>
            <person name="Simmons R."/>
            <person name="Seto K."/>
            <person name="Myers J."/>
            <person name="Bonds A."/>
            <person name="Quandt C.A."/>
            <person name="Barry K."/>
            <person name="Liu P."/>
            <person name="Grigoriev I."/>
            <person name="Longcore J.E."/>
            <person name="James T.Y."/>
        </authorList>
    </citation>
    <scope>NUCLEOTIDE SEQUENCE</scope>
    <source>
        <strain evidence="5">PLAUS21</strain>
    </source>
</reference>
<dbReference type="GO" id="GO:0004672">
    <property type="term" value="F:protein kinase activity"/>
    <property type="evidence" value="ECO:0007669"/>
    <property type="project" value="InterPro"/>
</dbReference>
<dbReference type="GO" id="GO:0005524">
    <property type="term" value="F:ATP binding"/>
    <property type="evidence" value="ECO:0007669"/>
    <property type="project" value="UniProtKB-UniRule"/>
</dbReference>
<dbReference type="GO" id="GO:0016255">
    <property type="term" value="P:attachment of GPI anchor to protein"/>
    <property type="evidence" value="ECO:0007669"/>
    <property type="project" value="TreeGrafter"/>
</dbReference>
<keyword evidence="3" id="KW-1133">Transmembrane helix</keyword>
<dbReference type="PROSITE" id="PS50011">
    <property type="entry name" value="PROTEIN_KINASE_DOM"/>
    <property type="match status" value="1"/>
</dbReference>
<evidence type="ECO:0000313" key="6">
    <source>
        <dbReference type="Proteomes" id="UP001210925"/>
    </source>
</evidence>
<keyword evidence="6" id="KW-1185">Reference proteome</keyword>
<keyword evidence="1" id="KW-0067">ATP-binding</keyword>